<evidence type="ECO:0000256" key="3">
    <source>
        <dbReference type="ARBA" id="ARBA00012662"/>
    </source>
</evidence>
<dbReference type="InterPro" id="IPR057739">
    <property type="entry name" value="Glyco_hydro_29_N"/>
</dbReference>
<dbReference type="SUPFAM" id="SSF51445">
    <property type="entry name" value="(Trans)glycosidases"/>
    <property type="match status" value="1"/>
</dbReference>
<comment type="similarity">
    <text evidence="2">Belongs to the glycosyl hydrolase 29 family.</text>
</comment>
<name>A0A7S8EC46_9CHLR</name>
<keyword evidence="4" id="KW-0732">Signal</keyword>
<accession>A0A7S8EC46</accession>
<evidence type="ECO:0000256" key="4">
    <source>
        <dbReference type="ARBA" id="ARBA00022729"/>
    </source>
</evidence>
<evidence type="ECO:0000256" key="6">
    <source>
        <dbReference type="ARBA" id="ARBA00023295"/>
    </source>
</evidence>
<feature type="domain" description="Alpha-L-fucosidase C-terminal" evidence="8">
    <location>
        <begin position="396"/>
        <end position="478"/>
    </location>
</feature>
<dbReference type="Gene3D" id="2.60.40.1180">
    <property type="entry name" value="Golgi alpha-mannosidase II"/>
    <property type="match status" value="1"/>
</dbReference>
<dbReference type="KEGG" id="pmet:G4Y79_06405"/>
<keyword evidence="10" id="KW-1185">Reference proteome</keyword>
<dbReference type="EMBL" id="CP062983">
    <property type="protein sequence ID" value="QPC84008.1"/>
    <property type="molecule type" value="Genomic_DNA"/>
</dbReference>
<dbReference type="EC" id="3.2.1.51" evidence="3"/>
<dbReference type="InterPro" id="IPR000933">
    <property type="entry name" value="Glyco_hydro_29"/>
</dbReference>
<evidence type="ECO:0000259" key="7">
    <source>
        <dbReference type="Pfam" id="PF01120"/>
    </source>
</evidence>
<evidence type="ECO:0000256" key="2">
    <source>
        <dbReference type="ARBA" id="ARBA00007951"/>
    </source>
</evidence>
<keyword evidence="6" id="KW-0326">Glycosidase</keyword>
<dbReference type="Pfam" id="PF16757">
    <property type="entry name" value="Fucosidase_C"/>
    <property type="match status" value="1"/>
</dbReference>
<dbReference type="PANTHER" id="PTHR10030">
    <property type="entry name" value="ALPHA-L-FUCOSIDASE"/>
    <property type="match status" value="1"/>
</dbReference>
<protein>
    <recommendedName>
        <fullName evidence="3">alpha-L-fucosidase</fullName>
        <ecNumber evidence="3">3.2.1.51</ecNumber>
    </recommendedName>
</protein>
<dbReference type="SMART" id="SM00812">
    <property type="entry name" value="Alpha_L_fucos"/>
    <property type="match status" value="1"/>
</dbReference>
<dbReference type="GO" id="GO:0005764">
    <property type="term" value="C:lysosome"/>
    <property type="evidence" value="ECO:0007669"/>
    <property type="project" value="TreeGrafter"/>
</dbReference>
<dbReference type="GO" id="GO:0004560">
    <property type="term" value="F:alpha-L-fucosidase activity"/>
    <property type="evidence" value="ECO:0007669"/>
    <property type="project" value="InterPro"/>
</dbReference>
<dbReference type="Proteomes" id="UP000594468">
    <property type="component" value="Chromosome"/>
</dbReference>
<dbReference type="GO" id="GO:0006004">
    <property type="term" value="P:fucose metabolic process"/>
    <property type="evidence" value="ECO:0007669"/>
    <property type="project" value="InterPro"/>
</dbReference>
<reference evidence="9 10" key="1">
    <citation type="submission" date="2020-02" db="EMBL/GenBank/DDBJ databases">
        <authorList>
            <person name="Zheng R.K."/>
            <person name="Sun C.M."/>
        </authorList>
    </citation>
    <scope>NUCLEOTIDE SEQUENCE [LARGE SCALE GENOMIC DNA]</scope>
    <source>
        <strain evidence="10">rifampicinis</strain>
    </source>
</reference>
<dbReference type="RefSeq" id="WP_195172072.1">
    <property type="nucleotide sequence ID" value="NZ_CP062983.1"/>
</dbReference>
<dbReference type="InterPro" id="IPR013780">
    <property type="entry name" value="Glyco_hydro_b"/>
</dbReference>
<evidence type="ECO:0000259" key="8">
    <source>
        <dbReference type="Pfam" id="PF16757"/>
    </source>
</evidence>
<dbReference type="Gene3D" id="3.20.20.80">
    <property type="entry name" value="Glycosidases"/>
    <property type="match status" value="1"/>
</dbReference>
<comment type="function">
    <text evidence="1">Alpha-L-fucosidase is responsible for hydrolyzing the alpha-1,6-linked fucose joined to the reducing-end N-acetylglucosamine of the carbohydrate moieties of glycoproteins.</text>
</comment>
<organism evidence="9 10">
    <name type="scientific">Phototrophicus methaneseepsis</name>
    <dbReference type="NCBI Taxonomy" id="2710758"/>
    <lineage>
        <taxon>Bacteria</taxon>
        <taxon>Bacillati</taxon>
        <taxon>Chloroflexota</taxon>
        <taxon>Candidatus Thermofontia</taxon>
        <taxon>Phototrophicales</taxon>
        <taxon>Phototrophicaceae</taxon>
        <taxon>Phototrophicus</taxon>
    </lineage>
</organism>
<evidence type="ECO:0000256" key="5">
    <source>
        <dbReference type="ARBA" id="ARBA00022801"/>
    </source>
</evidence>
<gene>
    <name evidence="9" type="ORF">G4Y79_06405</name>
</gene>
<keyword evidence="5" id="KW-0378">Hydrolase</keyword>
<feature type="domain" description="Glycoside hydrolase family 29 N-terminal" evidence="7">
    <location>
        <begin position="3"/>
        <end position="364"/>
    </location>
</feature>
<dbReference type="PIRSF" id="PIRSF001092">
    <property type="entry name" value="Alpha-L-fucosidase"/>
    <property type="match status" value="1"/>
</dbReference>
<dbReference type="InterPro" id="IPR017853">
    <property type="entry name" value="GH"/>
</dbReference>
<dbReference type="AlphaFoldDB" id="A0A7S8EC46"/>
<dbReference type="PANTHER" id="PTHR10030:SF37">
    <property type="entry name" value="ALPHA-L-FUCOSIDASE-RELATED"/>
    <property type="match status" value="1"/>
</dbReference>
<evidence type="ECO:0000313" key="10">
    <source>
        <dbReference type="Proteomes" id="UP000594468"/>
    </source>
</evidence>
<evidence type="ECO:0000256" key="1">
    <source>
        <dbReference type="ARBA" id="ARBA00004071"/>
    </source>
</evidence>
<dbReference type="Pfam" id="PF01120">
    <property type="entry name" value="Alpha_L_fucos"/>
    <property type="match status" value="1"/>
</dbReference>
<sequence>MPTPFEPTWESLANFTIPDWYPDAKFGIFIHWGIYSVPAFDNEWYSRNMYLQNNTAFEHHQEVWGAQSKFGYKDFIPMFKAEKFDPDAWMSLLKEAGARYVVPVAEHHDGFAMYDSDYSDWTATKMGPKRDIIGELANAAREQDLVFGLSSHRAEHWWFMNGGRDFDSDVQDPAYDDFYGPAKVTENSRHTSGDAWQSRDWQPRPHAKFLEDWLARCTELVDKYQPQLYYFDWWIRQLVFEPYLQRFAAYYYNRGAEWNKGVAINCKNEAYPDGTVVFDVERGQLGDIRYPMWQTDTSVSKTSWSYVENHDYKETSAILHDLIDIVSKNGNLLLDIGPKADGTIPEVEQAMLREIGGWLATNGEAIYGSRPWKKYGEGPTQVVAGEFSDTKREAFTSKDVRFTTQGDTVYAMVMGTPEEGTVAIESLGSDKGLYTGEINKVSLLGSESALSWSQSGQALTITLPQDTPSAHAITFKIEA</sequence>
<dbReference type="InterPro" id="IPR031919">
    <property type="entry name" value="Fucosidase_C"/>
</dbReference>
<dbReference type="InterPro" id="IPR016286">
    <property type="entry name" value="FUC_metazoa-typ"/>
</dbReference>
<proteinExistence type="inferred from homology"/>
<evidence type="ECO:0000313" key="9">
    <source>
        <dbReference type="EMBL" id="QPC84008.1"/>
    </source>
</evidence>
<dbReference type="FunFam" id="3.20.20.80:FF:000158">
    <property type="entry name" value="Exported alpha-L-fucosidase"/>
    <property type="match status" value="1"/>
</dbReference>
<dbReference type="GO" id="GO:0016139">
    <property type="term" value="P:glycoside catabolic process"/>
    <property type="evidence" value="ECO:0007669"/>
    <property type="project" value="TreeGrafter"/>
</dbReference>